<keyword evidence="1" id="KW-0812">Transmembrane</keyword>
<dbReference type="AlphaFoldDB" id="A0A4R6JC27"/>
<sequence>MTTSAEKTDVLGVLREAVAENGAGRVFGEPVAGSGTVMLPVAKISGGGGGGDGVGPVAEGQPQGSGGGFGTAARGLGVFVLRDGRVTWHPAIDINRIVLGGQIVAVTALIVVRGLLRERRARRRPAFPMVSRPTAQARRMRRR</sequence>
<feature type="transmembrane region" description="Helical" evidence="1">
    <location>
        <begin position="97"/>
        <end position="116"/>
    </location>
</feature>
<dbReference type="RefSeq" id="WP_203720885.1">
    <property type="nucleotide sequence ID" value="NZ_BOMD01000091.1"/>
</dbReference>
<keyword evidence="1" id="KW-1133">Transmembrane helix</keyword>
<gene>
    <name evidence="2" type="ORF">C8E87_8339</name>
</gene>
<proteinExistence type="predicted"/>
<dbReference type="Proteomes" id="UP000294901">
    <property type="component" value="Unassembled WGS sequence"/>
</dbReference>
<name>A0A4R6JC27_9ACTN</name>
<evidence type="ECO:0000256" key="1">
    <source>
        <dbReference type="SAM" id="Phobius"/>
    </source>
</evidence>
<protein>
    <recommendedName>
        <fullName evidence="4">Sporulation protein YtfJ</fullName>
    </recommendedName>
</protein>
<organism evidence="2 3">
    <name type="scientific">Paractinoplanes brasiliensis</name>
    <dbReference type="NCBI Taxonomy" id="52695"/>
    <lineage>
        <taxon>Bacteria</taxon>
        <taxon>Bacillati</taxon>
        <taxon>Actinomycetota</taxon>
        <taxon>Actinomycetes</taxon>
        <taxon>Micromonosporales</taxon>
        <taxon>Micromonosporaceae</taxon>
        <taxon>Paractinoplanes</taxon>
    </lineage>
</organism>
<evidence type="ECO:0008006" key="4">
    <source>
        <dbReference type="Google" id="ProtNLM"/>
    </source>
</evidence>
<accession>A0A4R6JC27</accession>
<dbReference type="EMBL" id="SNWR01000002">
    <property type="protein sequence ID" value="TDO32867.1"/>
    <property type="molecule type" value="Genomic_DNA"/>
</dbReference>
<reference evidence="2 3" key="1">
    <citation type="submission" date="2019-03" db="EMBL/GenBank/DDBJ databases">
        <title>Sequencing the genomes of 1000 actinobacteria strains.</title>
        <authorList>
            <person name="Klenk H.-P."/>
        </authorList>
    </citation>
    <scope>NUCLEOTIDE SEQUENCE [LARGE SCALE GENOMIC DNA]</scope>
    <source>
        <strain evidence="2 3">DSM 43805</strain>
    </source>
</reference>
<keyword evidence="1" id="KW-0472">Membrane</keyword>
<keyword evidence="3" id="KW-1185">Reference proteome</keyword>
<evidence type="ECO:0000313" key="2">
    <source>
        <dbReference type="EMBL" id="TDO32867.1"/>
    </source>
</evidence>
<comment type="caution">
    <text evidence="2">The sequence shown here is derived from an EMBL/GenBank/DDBJ whole genome shotgun (WGS) entry which is preliminary data.</text>
</comment>
<evidence type="ECO:0000313" key="3">
    <source>
        <dbReference type="Proteomes" id="UP000294901"/>
    </source>
</evidence>